<dbReference type="Proteomes" id="UP000076078">
    <property type="component" value="Unassembled WGS sequence"/>
</dbReference>
<dbReference type="InterPro" id="IPR019447">
    <property type="entry name" value="DNA/RNA-bd_Kin17_WH-like_dom"/>
</dbReference>
<dbReference type="PANTHER" id="PTHR12805">
    <property type="entry name" value="KIN17 KIN, ANTIGENIC DETERMINANT OF RECA PROTEIN HOMOLOG"/>
    <property type="match status" value="1"/>
</dbReference>
<evidence type="ECO:0000256" key="1">
    <source>
        <dbReference type="ARBA" id="ARBA00008517"/>
    </source>
</evidence>
<organism evidence="7 8">
    <name type="scientific">Tieghemostelium lacteum</name>
    <name type="common">Slime mold</name>
    <name type="synonym">Dictyostelium lacteum</name>
    <dbReference type="NCBI Taxonomy" id="361077"/>
    <lineage>
        <taxon>Eukaryota</taxon>
        <taxon>Amoebozoa</taxon>
        <taxon>Evosea</taxon>
        <taxon>Eumycetozoa</taxon>
        <taxon>Dictyostelia</taxon>
        <taxon>Dictyosteliales</taxon>
        <taxon>Raperosteliaceae</taxon>
        <taxon>Tieghemostelium</taxon>
    </lineage>
</organism>
<dbReference type="Gene3D" id="2.30.30.140">
    <property type="match status" value="1"/>
</dbReference>
<dbReference type="InParanoid" id="A0A152A2E0"/>
<dbReference type="EMBL" id="LODT01000016">
    <property type="protein sequence ID" value="KYR00265.1"/>
    <property type="molecule type" value="Genomic_DNA"/>
</dbReference>
<comment type="caution">
    <text evidence="7">The sequence shown here is derived from an EMBL/GenBank/DDBJ whole genome shotgun (WGS) entry which is preliminary data.</text>
</comment>
<keyword evidence="3" id="KW-0863">Zinc-finger</keyword>
<dbReference type="OMA" id="RMTDFIE"/>
<protein>
    <submittedName>
        <fullName evidence="7">Kin17-like protein</fullName>
    </submittedName>
</protein>
<proteinExistence type="inferred from homology"/>
<name>A0A152A2E0_TIELA</name>
<dbReference type="Pfam" id="PF10357">
    <property type="entry name" value="WH_KIN17"/>
    <property type="match status" value="1"/>
</dbReference>
<keyword evidence="2" id="KW-0479">Metal-binding</keyword>
<evidence type="ECO:0000313" key="7">
    <source>
        <dbReference type="EMBL" id="KYR00265.1"/>
    </source>
</evidence>
<keyword evidence="5" id="KW-0175">Coiled coil</keyword>
<gene>
    <name evidence="7" type="ORF">DLAC_03428</name>
</gene>
<feature type="coiled-coil region" evidence="5">
    <location>
        <begin position="149"/>
        <end position="178"/>
    </location>
</feature>
<dbReference type="GO" id="GO:0005634">
    <property type="term" value="C:nucleus"/>
    <property type="evidence" value="ECO:0007669"/>
    <property type="project" value="TreeGrafter"/>
</dbReference>
<keyword evidence="8" id="KW-1185">Reference proteome</keyword>
<reference evidence="7 8" key="1">
    <citation type="submission" date="2015-12" db="EMBL/GenBank/DDBJ databases">
        <title>Dictyostelia acquired genes for synthesis and detection of signals that induce cell-type specialization by lateral gene transfer from prokaryotes.</title>
        <authorList>
            <person name="Gloeckner G."/>
            <person name="Schaap P."/>
        </authorList>
    </citation>
    <scope>NUCLEOTIDE SEQUENCE [LARGE SCALE GENOMIC DNA]</scope>
    <source>
        <strain evidence="7 8">TK</strain>
    </source>
</reference>
<evidence type="ECO:0000256" key="2">
    <source>
        <dbReference type="ARBA" id="ARBA00022723"/>
    </source>
</evidence>
<dbReference type="InterPro" id="IPR037321">
    <property type="entry name" value="KIN17-like"/>
</dbReference>
<feature type="domain" description="DNA/RNA-binding protein Kin17 WH-like" evidence="6">
    <location>
        <begin position="47"/>
        <end position="173"/>
    </location>
</feature>
<dbReference type="Pfam" id="PF18131">
    <property type="entry name" value="KN17_SH3"/>
    <property type="match status" value="1"/>
</dbReference>
<dbReference type="Gene3D" id="1.10.10.2030">
    <property type="entry name" value="DNA/RNA-binding protein Kin17, conserved domain"/>
    <property type="match status" value="1"/>
</dbReference>
<dbReference type="Pfam" id="PF25095">
    <property type="entry name" value="C2H2-zf_KIN17"/>
    <property type="match status" value="1"/>
</dbReference>
<evidence type="ECO:0000259" key="6">
    <source>
        <dbReference type="SMART" id="SM01253"/>
    </source>
</evidence>
<evidence type="ECO:0000256" key="3">
    <source>
        <dbReference type="ARBA" id="ARBA00022771"/>
    </source>
</evidence>
<sequence length="398" mass="46157">MLTHKQIANRIKSKGLKKLKWYCQLCEKQCRDENGFKNHCSSDGHLKQMEIYEKKSGYMQQQFSNDFEKEFLKLVSIRYPTTRISANHVYNEFIKDRDHIHMTSTNWSSLTEFVKHLGKTSKCVVEETPRGWFITYIDRDPEVLARQEFKNKKERMEISQEDREKLEINKKIDKLNKLYGEKTTEYKPTELNTLDTANIKLKLKPLELTTTSTTTITPSTMVFKELQSNDNEEEVNTGPIQLKPMKKVTALDEIMKKNQIKFSFNSGSKVTEIKKEEVIEEDEEDAWIREGIIVKIVDKDLDKYYKQKAVVQSIELKYLAKVTLLDSPGISMKIDQNFLETVIPPKGGTVLVLKGAYKGCKARLVDINVNSFSATLDLLQDTPKTIELSYEDFSKYGL</sequence>
<dbReference type="SMART" id="SM01253">
    <property type="entry name" value="Kin17_mid"/>
    <property type="match status" value="1"/>
</dbReference>
<evidence type="ECO:0000313" key="8">
    <source>
        <dbReference type="Proteomes" id="UP000076078"/>
    </source>
</evidence>
<accession>A0A152A2E0</accession>
<dbReference type="InterPro" id="IPR041995">
    <property type="entry name" value="KOW_KIN17"/>
</dbReference>
<dbReference type="GO" id="GO:0006974">
    <property type="term" value="P:DNA damage response"/>
    <property type="evidence" value="ECO:0007669"/>
    <property type="project" value="TreeGrafter"/>
</dbReference>
<dbReference type="GO" id="GO:0008270">
    <property type="term" value="F:zinc ion binding"/>
    <property type="evidence" value="ECO:0007669"/>
    <property type="project" value="UniProtKB-KW"/>
</dbReference>
<keyword evidence="4" id="KW-0862">Zinc</keyword>
<dbReference type="OrthoDB" id="10266249at2759"/>
<dbReference type="STRING" id="361077.A0A152A2E0"/>
<dbReference type="InterPro" id="IPR041330">
    <property type="entry name" value="KN17_SH3"/>
</dbReference>
<dbReference type="InterPro" id="IPR056767">
    <property type="entry name" value="C2H2-Znf_KIN17"/>
</dbReference>
<evidence type="ECO:0000256" key="5">
    <source>
        <dbReference type="SAM" id="Coils"/>
    </source>
</evidence>
<dbReference type="FunCoup" id="A0A152A2E0">
    <property type="interactions" value="636"/>
</dbReference>
<dbReference type="AlphaFoldDB" id="A0A152A2E0"/>
<dbReference type="PANTHER" id="PTHR12805:SF0">
    <property type="entry name" value="DNA_RNA-BINDING PROTEIN KIN17"/>
    <property type="match status" value="1"/>
</dbReference>
<dbReference type="FunFam" id="1.10.10.2030:FF:000001">
    <property type="entry name" value="DNA/RNA-binding protein KIN17, putative"/>
    <property type="match status" value="1"/>
</dbReference>
<dbReference type="SUPFAM" id="SSF57667">
    <property type="entry name" value="beta-beta-alpha zinc fingers"/>
    <property type="match status" value="1"/>
</dbReference>
<dbReference type="InterPro" id="IPR036236">
    <property type="entry name" value="Znf_C2H2_sf"/>
</dbReference>
<dbReference type="InterPro" id="IPR014722">
    <property type="entry name" value="Rib_uL2_dom2"/>
</dbReference>
<dbReference type="GO" id="GO:0006260">
    <property type="term" value="P:DNA replication"/>
    <property type="evidence" value="ECO:0007669"/>
    <property type="project" value="TreeGrafter"/>
</dbReference>
<dbReference type="Gene3D" id="2.30.30.30">
    <property type="match status" value="1"/>
</dbReference>
<dbReference type="InterPro" id="IPR038254">
    <property type="entry name" value="KIN17_WH-like_sf"/>
</dbReference>
<dbReference type="Pfam" id="PF25092">
    <property type="entry name" value="SH3_KIN17_C"/>
    <property type="match status" value="1"/>
</dbReference>
<evidence type="ECO:0000256" key="4">
    <source>
        <dbReference type="ARBA" id="ARBA00022833"/>
    </source>
</evidence>
<comment type="similarity">
    <text evidence="1">Belongs to the KIN17 family.</text>
</comment>
<dbReference type="GO" id="GO:0003690">
    <property type="term" value="F:double-stranded DNA binding"/>
    <property type="evidence" value="ECO:0007669"/>
    <property type="project" value="TreeGrafter"/>
</dbReference>